<feature type="transmembrane region" description="Helical" evidence="5">
    <location>
        <begin position="279"/>
        <end position="299"/>
    </location>
</feature>
<dbReference type="Proteomes" id="UP000019384">
    <property type="component" value="Unassembled WGS sequence"/>
</dbReference>
<protein>
    <recommendedName>
        <fullName evidence="8">Major facilitator superfamily (MFS) profile domain-containing protein</fullName>
    </recommendedName>
</protein>
<evidence type="ECO:0000256" key="4">
    <source>
        <dbReference type="ARBA" id="ARBA00023136"/>
    </source>
</evidence>
<dbReference type="GeneID" id="34521388"/>
<dbReference type="Pfam" id="PF05978">
    <property type="entry name" value="UNC-93"/>
    <property type="match status" value="1"/>
</dbReference>
<dbReference type="HOGENOM" id="CLU_030884_2_0_1"/>
<dbReference type="InterPro" id="IPR010291">
    <property type="entry name" value="Ion_channel_UNC-93"/>
</dbReference>
<dbReference type="InterPro" id="IPR036259">
    <property type="entry name" value="MFS_trans_sf"/>
</dbReference>
<reference evidence="6" key="1">
    <citation type="submission" date="2013-12" db="EMBL/GenBank/DDBJ databases">
        <authorList>
            <person name="Genoscope - CEA"/>
        </authorList>
    </citation>
    <scope>NUCLEOTIDE SEQUENCE</scope>
    <source>
        <strain evidence="6">CBS 1993</strain>
    </source>
</reference>
<dbReference type="InterPro" id="IPR051617">
    <property type="entry name" value="UNC-93-like_regulator"/>
</dbReference>
<keyword evidence="3 5" id="KW-1133">Transmembrane helix</keyword>
<evidence type="ECO:0008006" key="8">
    <source>
        <dbReference type="Google" id="ProtNLM"/>
    </source>
</evidence>
<evidence type="ECO:0000256" key="3">
    <source>
        <dbReference type="ARBA" id="ARBA00022989"/>
    </source>
</evidence>
<feature type="transmembrane region" description="Helical" evidence="5">
    <location>
        <begin position="29"/>
        <end position="49"/>
    </location>
</feature>
<dbReference type="RefSeq" id="XP_022460000.1">
    <property type="nucleotide sequence ID" value="XM_022602458.1"/>
</dbReference>
<evidence type="ECO:0000313" key="7">
    <source>
        <dbReference type="Proteomes" id="UP000019384"/>
    </source>
</evidence>
<feature type="transmembrane region" description="Helical" evidence="5">
    <location>
        <begin position="412"/>
        <end position="435"/>
    </location>
</feature>
<proteinExistence type="predicted"/>
<feature type="transmembrane region" description="Helical" evidence="5">
    <location>
        <begin position="311"/>
        <end position="332"/>
    </location>
</feature>
<dbReference type="OrthoDB" id="196103at2759"/>
<feature type="transmembrane region" description="Helical" evidence="5">
    <location>
        <begin position="93"/>
        <end position="111"/>
    </location>
</feature>
<organism evidence="6 7">
    <name type="scientific">Kuraishia capsulata CBS 1993</name>
    <dbReference type="NCBI Taxonomy" id="1382522"/>
    <lineage>
        <taxon>Eukaryota</taxon>
        <taxon>Fungi</taxon>
        <taxon>Dikarya</taxon>
        <taxon>Ascomycota</taxon>
        <taxon>Saccharomycotina</taxon>
        <taxon>Pichiomycetes</taxon>
        <taxon>Pichiales</taxon>
        <taxon>Pichiaceae</taxon>
        <taxon>Kuraishia</taxon>
    </lineage>
</organism>
<dbReference type="GO" id="GO:0016020">
    <property type="term" value="C:membrane"/>
    <property type="evidence" value="ECO:0007669"/>
    <property type="project" value="UniProtKB-SubCell"/>
</dbReference>
<evidence type="ECO:0000256" key="1">
    <source>
        <dbReference type="ARBA" id="ARBA00004141"/>
    </source>
</evidence>
<dbReference type="SUPFAM" id="SSF103473">
    <property type="entry name" value="MFS general substrate transporter"/>
    <property type="match status" value="1"/>
</dbReference>
<keyword evidence="4 5" id="KW-0472">Membrane</keyword>
<accession>W6MP33</accession>
<dbReference type="AlphaFoldDB" id="W6MP33"/>
<evidence type="ECO:0000256" key="2">
    <source>
        <dbReference type="ARBA" id="ARBA00022692"/>
    </source>
</evidence>
<feature type="transmembrane region" description="Helical" evidence="5">
    <location>
        <begin position="61"/>
        <end position="81"/>
    </location>
</feature>
<dbReference type="EMBL" id="HG793128">
    <property type="protein sequence ID" value="CDK28008.1"/>
    <property type="molecule type" value="Genomic_DNA"/>
</dbReference>
<dbReference type="Gene3D" id="1.20.1250.20">
    <property type="entry name" value="MFS general substrate transporter like domains"/>
    <property type="match status" value="1"/>
</dbReference>
<feature type="transmembrane region" description="Helical" evidence="5">
    <location>
        <begin position="159"/>
        <end position="178"/>
    </location>
</feature>
<comment type="subcellular location">
    <subcellularLocation>
        <location evidence="1">Membrane</location>
        <topology evidence="1">Multi-pass membrane protein</topology>
    </subcellularLocation>
</comment>
<keyword evidence="7" id="KW-1185">Reference proteome</keyword>
<feature type="transmembrane region" description="Helical" evidence="5">
    <location>
        <begin position="123"/>
        <end position="147"/>
    </location>
</feature>
<feature type="transmembrane region" description="Helical" evidence="5">
    <location>
        <begin position="386"/>
        <end position="406"/>
    </location>
</feature>
<name>W6MP33_9ASCO</name>
<keyword evidence="2 5" id="KW-0812">Transmembrane</keyword>
<feature type="transmembrane region" description="Helical" evidence="5">
    <location>
        <begin position="190"/>
        <end position="209"/>
    </location>
</feature>
<evidence type="ECO:0000256" key="5">
    <source>
        <dbReference type="SAM" id="Phobius"/>
    </source>
</evidence>
<sequence length="466" mass="50781">MSETEEKKPRSYEEILRFGALPEKLRTPIFAAFCVGMTAFACPGIFGALNGLGAGGGADASTSNIANAITFGTIAVGGFLTGSITNQIGVKQALIIGASFYSPYAAAMYVTNYHPTNKWFMPFAAFLLGCSAAFLWITSAAILLGYAEHHNKGKAMSMKISLQHLGASIGGMIALGMNHEKTSSRVITRATYLVLTFVMLVGIPFAFLLPTPKQIRRSDGSAVVLEKQPSLWKEFGVLIKLLKTWEVITLLPILMYNQWYLSYQWTFNASYFTVRGRALNSFLFYVFGMIGSWLTGLFLDGSFRGRKSKARAAFVAVNFFAASSWILAIVIAKKWENKTELYDWGTGGYGLGCFMFCLWGFMDAGVNTLLYWVVGGLSDNVNQLSILSGVINGVGSLGSAMAFVMSAKNVSLVAQCAVNVGLYFFGVPFFGVVTWHVKDDKALFDDSADSNSEDFDKIVESVEEKA</sequence>
<gene>
    <name evidence="6" type="ORF">KUCA_T00003988001</name>
</gene>
<reference evidence="6" key="2">
    <citation type="submission" date="2014-02" db="EMBL/GenBank/DDBJ databases">
        <title>Complete DNA sequence of /Kuraishia capsulata/ illustrates novel genomic features among budding yeasts (/Saccharomycotina/).</title>
        <authorList>
            <person name="Morales L."/>
            <person name="Noel B."/>
            <person name="Porcel B."/>
            <person name="Marcet-Houben M."/>
            <person name="Hullo M-F."/>
            <person name="Sacerdot C."/>
            <person name="Tekaia F."/>
            <person name="Leh-Louis V."/>
            <person name="Despons L."/>
            <person name="Khanna V."/>
            <person name="Aury J-M."/>
            <person name="Barbe V."/>
            <person name="Couloux A."/>
            <person name="Labadie K."/>
            <person name="Pelletier E."/>
            <person name="Souciet J-L."/>
            <person name="Boekhout T."/>
            <person name="Gabaldon T."/>
            <person name="Wincker P."/>
            <person name="Dujon B."/>
        </authorList>
    </citation>
    <scope>NUCLEOTIDE SEQUENCE</scope>
    <source>
        <strain evidence="6">CBS 1993</strain>
    </source>
</reference>
<evidence type="ECO:0000313" key="6">
    <source>
        <dbReference type="EMBL" id="CDK28008.1"/>
    </source>
</evidence>
<feature type="transmembrane region" description="Helical" evidence="5">
    <location>
        <begin position="348"/>
        <end position="374"/>
    </location>
</feature>
<dbReference type="PANTHER" id="PTHR23294">
    <property type="entry name" value="ET TRANSLATION PRODUCT-RELATED"/>
    <property type="match status" value="1"/>
</dbReference>
<dbReference type="PANTHER" id="PTHR23294:SF59">
    <property type="entry name" value="UNC93-LIKE PROTEIN C922.05C"/>
    <property type="match status" value="1"/>
</dbReference>